<dbReference type="InterPro" id="IPR025737">
    <property type="entry name" value="FApF"/>
</dbReference>
<protein>
    <submittedName>
        <fullName evidence="2">Transporter</fullName>
    </submittedName>
</protein>
<gene>
    <name evidence="2" type="ORF">G7Y82_20195</name>
</gene>
<organism evidence="2 3">
    <name type="scientific">Solimonas marina</name>
    <dbReference type="NCBI Taxonomy" id="2714601"/>
    <lineage>
        <taxon>Bacteria</taxon>
        <taxon>Pseudomonadati</taxon>
        <taxon>Pseudomonadota</taxon>
        <taxon>Gammaproteobacteria</taxon>
        <taxon>Nevskiales</taxon>
        <taxon>Nevskiaceae</taxon>
        <taxon>Solimonas</taxon>
    </lineage>
</organism>
<evidence type="ECO:0000313" key="3">
    <source>
        <dbReference type="Proteomes" id="UP000653472"/>
    </source>
</evidence>
<keyword evidence="3" id="KW-1185">Reference proteome</keyword>
<comment type="caution">
    <text evidence="2">The sequence shown here is derived from an EMBL/GenBank/DDBJ whole genome shotgun (WGS) entry which is preliminary data.</text>
</comment>
<sequence length="290" mass="32410">MSRFKDSNRRLRRCSRVLGAALALPVLHASAGTTFDVIGPREYELPVDFKPFNVFVQYATLQNTDRTFDSDGNRADGSGTETISGLSKYVRFWTPDFNHRIGLAWEVIASEVSVRNHSANAADANQTSGIGDPLTGFALWYKPSDNSTFGIQSFVQMPVGNSDVSDTNWKNLTSLLWDVRLPAHLGWTADAGFVYQGRRTRDHLRPGMAWHTNQRFAWQATELLEPFVAVDAEYDDGHDGIASAWTVDAGPGVMFHTFDNQSITVRYATSVAGRNRDVNNSFNLKYAYVW</sequence>
<evidence type="ECO:0000313" key="2">
    <source>
        <dbReference type="EMBL" id="NKF24636.1"/>
    </source>
</evidence>
<dbReference type="Pfam" id="PF13557">
    <property type="entry name" value="Phenol_MetA_deg"/>
    <property type="match status" value="1"/>
</dbReference>
<dbReference type="Proteomes" id="UP000653472">
    <property type="component" value="Unassembled WGS sequence"/>
</dbReference>
<dbReference type="RefSeq" id="WP_168149944.1">
    <property type="nucleotide sequence ID" value="NZ_JAAVXB010000017.1"/>
</dbReference>
<accession>A0A970BBN3</accession>
<reference evidence="2" key="1">
    <citation type="submission" date="2020-03" db="EMBL/GenBank/DDBJ databases">
        <title>Solimonas marina sp. nov., isolated from deep seawater of the Pacific Ocean.</title>
        <authorList>
            <person name="Liu X."/>
            <person name="Lai Q."/>
            <person name="Sun F."/>
            <person name="Gai Y."/>
            <person name="Li G."/>
            <person name="Shao Z."/>
        </authorList>
    </citation>
    <scope>NUCLEOTIDE SEQUENCE</scope>
    <source>
        <strain evidence="2">C16B3</strain>
    </source>
</reference>
<dbReference type="AlphaFoldDB" id="A0A970BBN3"/>
<feature type="chain" id="PRO_5037605269" evidence="1">
    <location>
        <begin position="32"/>
        <end position="290"/>
    </location>
</feature>
<evidence type="ECO:0000256" key="1">
    <source>
        <dbReference type="SAM" id="SignalP"/>
    </source>
</evidence>
<proteinExistence type="predicted"/>
<keyword evidence="1" id="KW-0732">Signal</keyword>
<dbReference type="EMBL" id="JAAVXB010000017">
    <property type="protein sequence ID" value="NKF24636.1"/>
    <property type="molecule type" value="Genomic_DNA"/>
</dbReference>
<name>A0A970BBN3_9GAMM</name>
<feature type="signal peptide" evidence="1">
    <location>
        <begin position="1"/>
        <end position="31"/>
    </location>
</feature>